<accession>A0ABP6W5S0</accession>
<protein>
    <submittedName>
        <fullName evidence="1">Uncharacterized protein</fullName>
    </submittedName>
</protein>
<proteinExistence type="predicted"/>
<gene>
    <name evidence="1" type="ORF">GCM10022295_27690</name>
</gene>
<organism evidence="1 2">
    <name type="scientific">Streptomyces osmaniensis</name>
    <dbReference type="NCBI Taxonomy" id="593134"/>
    <lineage>
        <taxon>Bacteria</taxon>
        <taxon>Bacillati</taxon>
        <taxon>Actinomycetota</taxon>
        <taxon>Actinomycetes</taxon>
        <taxon>Kitasatosporales</taxon>
        <taxon>Streptomycetaceae</taxon>
        <taxon>Streptomyces</taxon>
    </lineage>
</organism>
<sequence>MNWLLGKGLRRRGAAAEARSMPQRLRQDLDQALALTDDADRRAAVDRVVQGITHGTYGAAFQRQADSAAMRGRTPS</sequence>
<dbReference type="Proteomes" id="UP001500707">
    <property type="component" value="Unassembled WGS sequence"/>
</dbReference>
<name>A0ABP6W5S0_9ACTN</name>
<reference evidence="2" key="1">
    <citation type="journal article" date="2019" name="Int. J. Syst. Evol. Microbiol.">
        <title>The Global Catalogue of Microorganisms (GCM) 10K type strain sequencing project: providing services to taxonomists for standard genome sequencing and annotation.</title>
        <authorList>
            <consortium name="The Broad Institute Genomics Platform"/>
            <consortium name="The Broad Institute Genome Sequencing Center for Infectious Disease"/>
            <person name="Wu L."/>
            <person name="Ma J."/>
        </authorList>
    </citation>
    <scope>NUCLEOTIDE SEQUENCE [LARGE SCALE GENOMIC DNA]</scope>
    <source>
        <strain evidence="2">JCM 17656</strain>
    </source>
</reference>
<keyword evidence="2" id="KW-1185">Reference proteome</keyword>
<evidence type="ECO:0000313" key="1">
    <source>
        <dbReference type="EMBL" id="GAA3544228.1"/>
    </source>
</evidence>
<dbReference type="RefSeq" id="WP_346181856.1">
    <property type="nucleotide sequence ID" value="NZ_BAABCE010000005.1"/>
</dbReference>
<dbReference type="EMBL" id="BAABCE010000005">
    <property type="protein sequence ID" value="GAA3544228.1"/>
    <property type="molecule type" value="Genomic_DNA"/>
</dbReference>
<comment type="caution">
    <text evidence="1">The sequence shown here is derived from an EMBL/GenBank/DDBJ whole genome shotgun (WGS) entry which is preliminary data.</text>
</comment>
<evidence type="ECO:0000313" key="2">
    <source>
        <dbReference type="Proteomes" id="UP001500707"/>
    </source>
</evidence>